<gene>
    <name evidence="2" type="ORF">BJ212DRAFT_1336529</name>
</gene>
<proteinExistence type="predicted"/>
<feature type="region of interest" description="Disordered" evidence="1">
    <location>
        <begin position="78"/>
        <end position="162"/>
    </location>
</feature>
<accession>A0A9P7EGV3</accession>
<comment type="caution">
    <text evidence="2">The sequence shown here is derived from an EMBL/GenBank/DDBJ whole genome shotgun (WGS) entry which is preliminary data.</text>
</comment>
<feature type="compositionally biased region" description="Basic and acidic residues" evidence="1">
    <location>
        <begin position="80"/>
        <end position="105"/>
    </location>
</feature>
<name>A0A9P7EGV3_9AGAM</name>
<sequence length="182" mass="21132">MIFFTKKPKPSALPPGWPSPFHNKCSQRDCHYANNPQSVKGVYQCRGVPGGFYCEGTYKIASTRARETEHYLQEMAMARRSAEEEQRKRTTSEMRRPERLPELGTRRGGTNLSNRRIPDERDLRPGFGQAPRITRGTENRRPQAGAPYSGHRPSQSEIESEYKTDQILMHLYPEREIRPRWI</sequence>
<dbReference type="EMBL" id="JABBWG010000007">
    <property type="protein sequence ID" value="KAG1820952.1"/>
    <property type="molecule type" value="Genomic_DNA"/>
</dbReference>
<dbReference type="RefSeq" id="XP_041196019.1">
    <property type="nucleotide sequence ID" value="XM_041334942.1"/>
</dbReference>
<organism evidence="2 3">
    <name type="scientific">Suillus subaureus</name>
    <dbReference type="NCBI Taxonomy" id="48587"/>
    <lineage>
        <taxon>Eukaryota</taxon>
        <taxon>Fungi</taxon>
        <taxon>Dikarya</taxon>
        <taxon>Basidiomycota</taxon>
        <taxon>Agaricomycotina</taxon>
        <taxon>Agaricomycetes</taxon>
        <taxon>Agaricomycetidae</taxon>
        <taxon>Boletales</taxon>
        <taxon>Suillineae</taxon>
        <taxon>Suillaceae</taxon>
        <taxon>Suillus</taxon>
    </lineage>
</organism>
<dbReference type="OrthoDB" id="2621733at2759"/>
<evidence type="ECO:0000313" key="2">
    <source>
        <dbReference type="EMBL" id="KAG1820952.1"/>
    </source>
</evidence>
<dbReference type="Proteomes" id="UP000807769">
    <property type="component" value="Unassembled WGS sequence"/>
</dbReference>
<evidence type="ECO:0000313" key="3">
    <source>
        <dbReference type="Proteomes" id="UP000807769"/>
    </source>
</evidence>
<keyword evidence="3" id="KW-1185">Reference proteome</keyword>
<dbReference type="AlphaFoldDB" id="A0A9P7EGV3"/>
<dbReference type="GeneID" id="64628959"/>
<reference evidence="2" key="1">
    <citation type="journal article" date="2020" name="New Phytol.">
        <title>Comparative genomics reveals dynamic genome evolution in host specialist ectomycorrhizal fungi.</title>
        <authorList>
            <person name="Lofgren L.A."/>
            <person name="Nguyen N.H."/>
            <person name="Vilgalys R."/>
            <person name="Ruytinx J."/>
            <person name="Liao H.L."/>
            <person name="Branco S."/>
            <person name="Kuo A."/>
            <person name="LaButti K."/>
            <person name="Lipzen A."/>
            <person name="Andreopoulos W."/>
            <person name="Pangilinan J."/>
            <person name="Riley R."/>
            <person name="Hundley H."/>
            <person name="Na H."/>
            <person name="Barry K."/>
            <person name="Grigoriev I.V."/>
            <person name="Stajich J.E."/>
            <person name="Kennedy P.G."/>
        </authorList>
    </citation>
    <scope>NUCLEOTIDE SEQUENCE</scope>
    <source>
        <strain evidence="2">MN1</strain>
    </source>
</reference>
<evidence type="ECO:0000256" key="1">
    <source>
        <dbReference type="SAM" id="MobiDB-lite"/>
    </source>
</evidence>
<protein>
    <submittedName>
        <fullName evidence="2">Uncharacterized protein</fullName>
    </submittedName>
</protein>